<reference evidence="3" key="1">
    <citation type="journal article" date="2019" name="Int. J. Syst. Evol. Microbiol.">
        <title>The Global Catalogue of Microorganisms (GCM) 10K type strain sequencing project: providing services to taxonomists for standard genome sequencing and annotation.</title>
        <authorList>
            <consortium name="The Broad Institute Genomics Platform"/>
            <consortium name="The Broad Institute Genome Sequencing Center for Infectious Disease"/>
            <person name="Wu L."/>
            <person name="Ma J."/>
        </authorList>
    </citation>
    <scope>NUCLEOTIDE SEQUENCE [LARGE SCALE GENOMIC DNA]</scope>
    <source>
        <strain evidence="3">TBRC 1826</strain>
    </source>
</reference>
<dbReference type="Proteomes" id="UP001595847">
    <property type="component" value="Unassembled WGS sequence"/>
</dbReference>
<organism evidence="2 3">
    <name type="scientific">Nocardiopsis sediminis</name>
    <dbReference type="NCBI Taxonomy" id="1778267"/>
    <lineage>
        <taxon>Bacteria</taxon>
        <taxon>Bacillati</taxon>
        <taxon>Actinomycetota</taxon>
        <taxon>Actinomycetes</taxon>
        <taxon>Streptosporangiales</taxon>
        <taxon>Nocardiopsidaceae</taxon>
        <taxon>Nocardiopsis</taxon>
    </lineage>
</organism>
<gene>
    <name evidence="2" type="ORF">ACFOVU_25375</name>
</gene>
<evidence type="ECO:0000313" key="2">
    <source>
        <dbReference type="EMBL" id="MFC3999270.1"/>
    </source>
</evidence>
<dbReference type="Pfam" id="PF20114">
    <property type="entry name" value="DUF6504"/>
    <property type="match status" value="1"/>
</dbReference>
<keyword evidence="3" id="KW-1185">Reference proteome</keyword>
<proteinExistence type="predicted"/>
<sequence>MGRIFGVQITVAEQDGRPVRFTWEGRIYVVRRIIDHWVTLRADWAPHAEDRLPQRTYWRVEAGSQDVSRGVYELRHDSLTGSWTLARVWD</sequence>
<feature type="domain" description="DUF6504" evidence="1">
    <location>
        <begin position="12"/>
        <end position="90"/>
    </location>
</feature>
<evidence type="ECO:0000259" key="1">
    <source>
        <dbReference type="Pfam" id="PF20114"/>
    </source>
</evidence>
<comment type="caution">
    <text evidence="2">The sequence shown here is derived from an EMBL/GenBank/DDBJ whole genome shotgun (WGS) entry which is preliminary data.</text>
</comment>
<dbReference type="EMBL" id="JBHSBH010000015">
    <property type="protein sequence ID" value="MFC3999270.1"/>
    <property type="molecule type" value="Genomic_DNA"/>
</dbReference>
<accession>A0ABV8FWZ2</accession>
<dbReference type="InterPro" id="IPR045443">
    <property type="entry name" value="DUF6504"/>
</dbReference>
<evidence type="ECO:0000313" key="3">
    <source>
        <dbReference type="Proteomes" id="UP001595847"/>
    </source>
</evidence>
<dbReference type="RefSeq" id="WP_378537604.1">
    <property type="nucleotide sequence ID" value="NZ_JBHSBH010000015.1"/>
</dbReference>
<protein>
    <submittedName>
        <fullName evidence="2">DUF6504 family protein</fullName>
    </submittedName>
</protein>
<name>A0ABV8FWZ2_9ACTN</name>